<feature type="region of interest" description="Disordered" evidence="1">
    <location>
        <begin position="32"/>
        <end position="98"/>
    </location>
</feature>
<evidence type="ECO:0000256" key="1">
    <source>
        <dbReference type="SAM" id="MobiDB-lite"/>
    </source>
</evidence>
<evidence type="ECO:0000313" key="2">
    <source>
        <dbReference type="EMBL" id="KAG8225923.1"/>
    </source>
</evidence>
<proteinExistence type="predicted"/>
<reference evidence="2" key="2">
    <citation type="submission" date="2017-10" db="EMBL/GenBank/DDBJ databases">
        <title>Ladona fulva Genome sequencing and assembly.</title>
        <authorList>
            <person name="Murali S."/>
            <person name="Richards S."/>
            <person name="Bandaranaike D."/>
            <person name="Bellair M."/>
            <person name="Blankenburg K."/>
            <person name="Chao H."/>
            <person name="Dinh H."/>
            <person name="Doddapaneni H."/>
            <person name="Dugan-Rocha S."/>
            <person name="Elkadiri S."/>
            <person name="Gnanaolivu R."/>
            <person name="Hernandez B."/>
            <person name="Skinner E."/>
            <person name="Javaid M."/>
            <person name="Lee S."/>
            <person name="Li M."/>
            <person name="Ming W."/>
            <person name="Munidasa M."/>
            <person name="Muniz J."/>
            <person name="Nguyen L."/>
            <person name="Hughes D."/>
            <person name="Osuji N."/>
            <person name="Pu L.-L."/>
            <person name="Puazo M."/>
            <person name="Qu C."/>
            <person name="Quiroz J."/>
            <person name="Raj R."/>
            <person name="Weissenberger G."/>
            <person name="Xin Y."/>
            <person name="Zou X."/>
            <person name="Han Y."/>
            <person name="Worley K."/>
            <person name="Muzny D."/>
            <person name="Gibbs R."/>
        </authorList>
    </citation>
    <scope>NUCLEOTIDE SEQUENCE</scope>
    <source>
        <strain evidence="2">Sampled in the wild</strain>
    </source>
</reference>
<feature type="compositionally biased region" description="Low complexity" evidence="1">
    <location>
        <begin position="36"/>
        <end position="47"/>
    </location>
</feature>
<dbReference type="EMBL" id="KZ308259">
    <property type="protein sequence ID" value="KAG8225923.1"/>
    <property type="molecule type" value="Genomic_DNA"/>
</dbReference>
<reference evidence="2" key="1">
    <citation type="submission" date="2013-04" db="EMBL/GenBank/DDBJ databases">
        <authorList>
            <person name="Qu J."/>
            <person name="Murali S.C."/>
            <person name="Bandaranaike D."/>
            <person name="Bellair M."/>
            <person name="Blankenburg K."/>
            <person name="Chao H."/>
            <person name="Dinh H."/>
            <person name="Doddapaneni H."/>
            <person name="Downs B."/>
            <person name="Dugan-Rocha S."/>
            <person name="Elkadiri S."/>
            <person name="Gnanaolivu R.D."/>
            <person name="Hernandez B."/>
            <person name="Javaid M."/>
            <person name="Jayaseelan J.C."/>
            <person name="Lee S."/>
            <person name="Li M."/>
            <person name="Ming W."/>
            <person name="Munidasa M."/>
            <person name="Muniz J."/>
            <person name="Nguyen L."/>
            <person name="Ongeri F."/>
            <person name="Osuji N."/>
            <person name="Pu L.-L."/>
            <person name="Puazo M."/>
            <person name="Qu C."/>
            <person name="Quiroz J."/>
            <person name="Raj R."/>
            <person name="Weissenberger G."/>
            <person name="Xin Y."/>
            <person name="Zou X."/>
            <person name="Han Y."/>
            <person name="Richards S."/>
            <person name="Worley K."/>
            <person name="Muzny D."/>
            <person name="Gibbs R."/>
        </authorList>
    </citation>
    <scope>NUCLEOTIDE SEQUENCE</scope>
    <source>
        <strain evidence="2">Sampled in the wild</strain>
    </source>
</reference>
<comment type="caution">
    <text evidence="2">The sequence shown here is derived from an EMBL/GenBank/DDBJ whole genome shotgun (WGS) entry which is preliminary data.</text>
</comment>
<feature type="compositionally biased region" description="Acidic residues" evidence="1">
    <location>
        <begin position="77"/>
        <end position="91"/>
    </location>
</feature>
<accession>A0A8K0K0T5</accession>
<gene>
    <name evidence="2" type="ORF">J437_LFUL005959</name>
</gene>
<protein>
    <submittedName>
        <fullName evidence="2">Uncharacterized protein</fullName>
    </submittedName>
</protein>
<sequence length="249" mass="26936">MELNVGGKDKRESKLKKSERWWISLADAEGKPGLKVSNVNSGSVDSSIPVPMEVSPADVECGEQENGWRSTKRAEESPELSDGEESEEEVAVVEPSAPKEGSDVVICVPVSEGSGERREIEWGKGVGRGKGNVGEDRVRGPQALEIGVLFGGKRERNMPTKGTLTEENVDPIICTLGDAEREKEKVSMKSVSIEYAAQKEVEVKSPVVDILDECPKDAGLIKTNANGANPVEDLEREHLPDISLLDMNA</sequence>
<keyword evidence="3" id="KW-1185">Reference proteome</keyword>
<feature type="region of interest" description="Disordered" evidence="1">
    <location>
        <begin position="119"/>
        <end position="138"/>
    </location>
</feature>
<dbReference type="Proteomes" id="UP000792457">
    <property type="component" value="Unassembled WGS sequence"/>
</dbReference>
<evidence type="ECO:0000313" key="3">
    <source>
        <dbReference type="Proteomes" id="UP000792457"/>
    </source>
</evidence>
<dbReference type="AlphaFoldDB" id="A0A8K0K0T5"/>
<name>A0A8K0K0T5_LADFU</name>
<organism evidence="2 3">
    <name type="scientific">Ladona fulva</name>
    <name type="common">Scarce chaser dragonfly</name>
    <name type="synonym">Libellula fulva</name>
    <dbReference type="NCBI Taxonomy" id="123851"/>
    <lineage>
        <taxon>Eukaryota</taxon>
        <taxon>Metazoa</taxon>
        <taxon>Ecdysozoa</taxon>
        <taxon>Arthropoda</taxon>
        <taxon>Hexapoda</taxon>
        <taxon>Insecta</taxon>
        <taxon>Pterygota</taxon>
        <taxon>Palaeoptera</taxon>
        <taxon>Odonata</taxon>
        <taxon>Epiprocta</taxon>
        <taxon>Anisoptera</taxon>
        <taxon>Libelluloidea</taxon>
        <taxon>Libellulidae</taxon>
        <taxon>Ladona</taxon>
    </lineage>
</organism>